<feature type="coiled-coil region" evidence="1">
    <location>
        <begin position="12"/>
        <end position="60"/>
    </location>
</feature>
<sequence length="247" mass="28411">MTTMLSNILEHHGRVNQRLASLEEDLVHTKREEEKLKATIEALEREKHEMNARVALMERKDLYELLEAKMEGFQIANHPGTIGNFENLNLTITRKWMEIPTFNLEEFEKYPTSPDDVQADLDFEEDLTTNERLRIRAKSRNLTAEPQWSTRSTCVCLEYEPTILSDVPPMDSPTLSVTLDLIVDARKDPSSPPPSQIVPVPALVDLTQYPSSLENEGSKRRYYEGRPRVCVLPAMLFTGRCHKHVHK</sequence>
<proteinExistence type="predicted"/>
<accession>A0ABD1YC84</accession>
<dbReference type="AlphaFoldDB" id="A0ABD1YC84"/>
<organism evidence="2 3">
    <name type="scientific">Riccia fluitans</name>
    <dbReference type="NCBI Taxonomy" id="41844"/>
    <lineage>
        <taxon>Eukaryota</taxon>
        <taxon>Viridiplantae</taxon>
        <taxon>Streptophyta</taxon>
        <taxon>Embryophyta</taxon>
        <taxon>Marchantiophyta</taxon>
        <taxon>Marchantiopsida</taxon>
        <taxon>Marchantiidae</taxon>
        <taxon>Marchantiales</taxon>
        <taxon>Ricciaceae</taxon>
        <taxon>Riccia</taxon>
    </lineage>
</organism>
<evidence type="ECO:0000313" key="3">
    <source>
        <dbReference type="Proteomes" id="UP001605036"/>
    </source>
</evidence>
<name>A0ABD1YC84_9MARC</name>
<keyword evidence="3" id="KW-1185">Reference proteome</keyword>
<evidence type="ECO:0000256" key="1">
    <source>
        <dbReference type="SAM" id="Coils"/>
    </source>
</evidence>
<evidence type="ECO:0000313" key="2">
    <source>
        <dbReference type="EMBL" id="KAL2624389.1"/>
    </source>
</evidence>
<dbReference type="EMBL" id="JBHFFA010000005">
    <property type="protein sequence ID" value="KAL2624389.1"/>
    <property type="molecule type" value="Genomic_DNA"/>
</dbReference>
<gene>
    <name evidence="2" type="ORF">R1flu_008634</name>
</gene>
<reference evidence="2 3" key="1">
    <citation type="submission" date="2024-09" db="EMBL/GenBank/DDBJ databases">
        <title>Chromosome-scale assembly of Riccia fluitans.</title>
        <authorList>
            <person name="Paukszto L."/>
            <person name="Sawicki J."/>
            <person name="Karawczyk K."/>
            <person name="Piernik-Szablinska J."/>
            <person name="Szczecinska M."/>
            <person name="Mazdziarz M."/>
        </authorList>
    </citation>
    <scope>NUCLEOTIDE SEQUENCE [LARGE SCALE GENOMIC DNA]</scope>
    <source>
        <strain evidence="2">Rf_01</strain>
        <tissue evidence="2">Aerial parts of the thallus</tissue>
    </source>
</reference>
<protein>
    <submittedName>
        <fullName evidence="2">Uncharacterized protein</fullName>
    </submittedName>
</protein>
<dbReference type="Proteomes" id="UP001605036">
    <property type="component" value="Unassembled WGS sequence"/>
</dbReference>
<keyword evidence="1" id="KW-0175">Coiled coil</keyword>
<comment type="caution">
    <text evidence="2">The sequence shown here is derived from an EMBL/GenBank/DDBJ whole genome shotgun (WGS) entry which is preliminary data.</text>
</comment>